<gene>
    <name evidence="2" type="ORF">SAMN04488007_0345</name>
</gene>
<dbReference type="Gene3D" id="3.60.21.10">
    <property type="match status" value="1"/>
</dbReference>
<sequence length="1240" mass="141762">MKKIYAYLSVFIFITSCATYNTKYVDEKYAVDVTDSKEVSHTFYLIGDAGLSPMGGMNPALKIFKNRLDKAGKNSTAIFLGDNIYPAGLPDPQDSTEAYRTAKNHLDAQLNTLNDFKGRPLFIPGNHDWYTEGLVGLEREEDYIKKVLKKKEKDPFLPENGCPIDVVEIGDDVAIITIDSEWYLTNWDKRPDINDKCDIKSREKFFLELEDAIKDYRDRTTVIAMHHPTNSYGEHGGQYSLRKQFYPKKMAVPLPILGSFINVLRSTSGASIEDVNNKRYRELMNRVTTLAQYSDRVIFASGHEHTLQYLVENNTPQIVSGSGSKEGFTRLLNGSQFNTGKMGYATLEVYKDGSSRVRFYGVGDDNNEEFLFTNEVLPPTQKEYLGEFTGQFPDSVKASVYTKDEIDKSGFYKAIWGDRYRKYYGTEVKVPTVNLDSLMGGLEPVKKGGGHQSKSLRLRAKDGREYVMRALKKSAELYLQSMAFQDQYVLDDLKETYTQEILQDFYTGSHPYGPFTTAGLSDAVGVYHTNPVLYYVPKQPALKEYNETFGDELYMIEEHTGDGHGDLASFGYSNNLTSTDGMLEDLRDDEKYEVDKDLYLRARLFDMVLGDWDRHVDQWRWAEFKDEKKGKTIYRPVPRDRDQVFSKMGDGALMKIATRIIPGLRLMEGFNEDIRSVKGFNSSPMTYVLDLTLLGETEKSQWMAQAKYLQENLTPSAIDQAFKSFPEEVRDETVDEIKEILLARLGHIQETANEYYQILNKYAVVAGTDKDDWFEINRLNNEETEVKVFRNIGDKKKRLFYYKVFTKEDTKELWVFGLDDDDIFEVKNPSNFSGIKVRIIGGHNNDIYRVEDGRDVALYDFKSKKNTFEETGGAKVKLSDDYELNTYQPLKLRNSFNQIIPTIGFNPDDGMRIGFVNTYTYNGFRQNPFTQQHTFAASYYFATSGFDFKYQGEFAHVFENWNAELKARFTSPNFAINFFGFGNNTENFDDDLELDYNRVKLRQIDFSPSLVWRGQLGAKVKLGVSYENISVEETNDRFINTFYQENGEETNSDFVGAHATYSYENKDNEAFPTLGMSSSLQAGFKENLSKEGGSFGYIIPSIGFDYKLIPNGRLVLATKWKAHFNIGDEYEFYQAASIGGLDGLRGFRNQRFTGKTSYYQNTDIRFSLKKKRTRLLPTAMGLFGGFDYGRVWLPEMSSGRWHTSYGGGFFLNASDIISINTAIFASEDGPRFTFGLGFGF</sequence>
<dbReference type="InterPro" id="IPR029052">
    <property type="entry name" value="Metallo-depent_PP-like"/>
</dbReference>
<dbReference type="OrthoDB" id="333971at2"/>
<keyword evidence="3" id="KW-1185">Reference proteome</keyword>
<dbReference type="GO" id="GO:0016787">
    <property type="term" value="F:hydrolase activity"/>
    <property type="evidence" value="ECO:0007669"/>
    <property type="project" value="InterPro"/>
</dbReference>
<proteinExistence type="predicted"/>
<evidence type="ECO:0000313" key="2">
    <source>
        <dbReference type="EMBL" id="SHJ44016.1"/>
    </source>
</evidence>
<reference evidence="3" key="1">
    <citation type="submission" date="2016-11" db="EMBL/GenBank/DDBJ databases">
        <authorList>
            <person name="Varghese N."/>
            <person name="Submissions S."/>
        </authorList>
    </citation>
    <scope>NUCLEOTIDE SEQUENCE [LARGE SCALE GENOMIC DNA]</scope>
    <source>
        <strain evidence="3">DSM 16478</strain>
    </source>
</reference>
<dbReference type="Proteomes" id="UP000184314">
    <property type="component" value="Unassembled WGS sequence"/>
</dbReference>
<dbReference type="RefSeq" id="WP_073240673.1">
    <property type="nucleotide sequence ID" value="NZ_FQZX01000001.1"/>
</dbReference>
<name>A0A1M6JBB3_9FLAO</name>
<protein>
    <submittedName>
        <fullName evidence="2">Calcineurin-like phosphoesterase</fullName>
    </submittedName>
</protein>
<dbReference type="STRING" id="228958.SAMN04488007_0345"/>
<dbReference type="SUPFAM" id="SSF56300">
    <property type="entry name" value="Metallo-dependent phosphatases"/>
    <property type="match status" value="1"/>
</dbReference>
<evidence type="ECO:0000259" key="1">
    <source>
        <dbReference type="Pfam" id="PF00149"/>
    </source>
</evidence>
<feature type="domain" description="Calcineurin-like phosphoesterase" evidence="1">
    <location>
        <begin position="42"/>
        <end position="243"/>
    </location>
</feature>
<dbReference type="AlphaFoldDB" id="A0A1M6JBB3"/>
<dbReference type="Pfam" id="PF00149">
    <property type="entry name" value="Metallophos"/>
    <property type="match status" value="1"/>
</dbReference>
<accession>A0A1M6JBB3</accession>
<dbReference type="InterPro" id="IPR004843">
    <property type="entry name" value="Calcineurin-like_PHP"/>
</dbReference>
<organism evidence="2 3">
    <name type="scientific">Maribacter aquivivus</name>
    <dbReference type="NCBI Taxonomy" id="228958"/>
    <lineage>
        <taxon>Bacteria</taxon>
        <taxon>Pseudomonadati</taxon>
        <taxon>Bacteroidota</taxon>
        <taxon>Flavobacteriia</taxon>
        <taxon>Flavobacteriales</taxon>
        <taxon>Flavobacteriaceae</taxon>
        <taxon>Maribacter</taxon>
    </lineage>
</organism>
<dbReference type="EMBL" id="FQZX01000001">
    <property type="protein sequence ID" value="SHJ44016.1"/>
    <property type="molecule type" value="Genomic_DNA"/>
</dbReference>
<dbReference type="PROSITE" id="PS51257">
    <property type="entry name" value="PROKAR_LIPOPROTEIN"/>
    <property type="match status" value="1"/>
</dbReference>
<evidence type="ECO:0000313" key="3">
    <source>
        <dbReference type="Proteomes" id="UP000184314"/>
    </source>
</evidence>